<dbReference type="Proteomes" id="UP000559653">
    <property type="component" value="Unassembled WGS sequence"/>
</dbReference>
<accession>A0AC60VZ75</accession>
<evidence type="ECO:0000313" key="2">
    <source>
        <dbReference type="Proteomes" id="UP000559653"/>
    </source>
</evidence>
<dbReference type="EMBL" id="JACEMZ010000034">
    <property type="protein sequence ID" value="MBA4452627.1"/>
    <property type="molecule type" value="Genomic_DNA"/>
</dbReference>
<reference evidence="1 2" key="1">
    <citation type="journal article" date="2020" name="Appl. Environ. Microbiol.">
        <title>Genomic Characteristics of a Novel Species of Ammonia-Oxidizing Archaea from the Jiulong River Estuary.</title>
        <authorList>
            <person name="Zou D."/>
            <person name="Wan R."/>
            <person name="Han L."/>
            <person name="Xu M.N."/>
            <person name="Liu Y."/>
            <person name="Liu H."/>
            <person name="Kao S.J."/>
            <person name="Li M."/>
        </authorList>
    </citation>
    <scope>NUCLEOTIDE SEQUENCE [LARGE SCALE GENOMIC DNA]</scope>
    <source>
        <strain evidence="1">W1bin1</strain>
    </source>
</reference>
<evidence type="ECO:0000313" key="1">
    <source>
        <dbReference type="EMBL" id="MBA4452627.1"/>
    </source>
</evidence>
<organism evidence="1 2">
    <name type="scientific">Candidatus Nitrosomaritimum aestuariumsis</name>
    <dbReference type="NCBI Taxonomy" id="3342354"/>
    <lineage>
        <taxon>Archaea</taxon>
        <taxon>Nitrososphaerota</taxon>
        <taxon>Nitrososphaeria</taxon>
        <taxon>Nitrosopumilales</taxon>
        <taxon>Nitrosopumilaceae</taxon>
        <taxon>Candidatus Nitrosomaritimum</taxon>
    </lineage>
</organism>
<name>A0AC60VZ75_9ARCH</name>
<protein>
    <submittedName>
        <fullName evidence="1">D-tyrosyl-tRNA(Tyr) deacylase</fullName>
    </submittedName>
</protein>
<sequence>MELLVAYSDDPAGYNMAKFLSQKMKKDGDIFRGKNYDLLIISTPAIKADWLEEKYDYDGFIFLSKHAAESGVLALTCHSTGNFSEAKFGGNLGQMAIPHPDIQKKYLQTLWQNKSMFSDFQITIEATHHGPTALNKPTIFIEIGTTEKQWTDVSLCESVAKLVDQVLSEKIPKNPHAICFGGTHYPEKFTNELLKGKFALGTVMPKHALDNLDENLFSHIIERNQNASAALLDWGGLGPNKKKVLELLDSTNLEVIKL</sequence>
<proteinExistence type="predicted"/>
<gene>
    <name evidence="1" type="ORF">H2B03_05600</name>
</gene>
<comment type="caution">
    <text evidence="1">The sequence shown here is derived from an EMBL/GenBank/DDBJ whole genome shotgun (WGS) entry which is preliminary data.</text>
</comment>